<evidence type="ECO:0000313" key="4">
    <source>
        <dbReference type="Proteomes" id="UP001232117"/>
    </source>
</evidence>
<accession>A0ABY8N2W4</accession>
<dbReference type="RefSeq" id="WP_264533547.1">
    <property type="nucleotide sequence ID" value="NZ_CP092332.1"/>
</dbReference>
<dbReference type="Pfam" id="PF18990">
    <property type="entry name" value="DUF5723"/>
    <property type="match status" value="1"/>
</dbReference>
<evidence type="ECO:0000313" key="3">
    <source>
        <dbReference type="EMBL" id="WGK93724.1"/>
    </source>
</evidence>
<dbReference type="InterPro" id="IPR043781">
    <property type="entry name" value="DUF5723"/>
</dbReference>
<reference evidence="3 4" key="2">
    <citation type="submission" date="2023-06" db="EMBL/GenBank/DDBJ databases">
        <title>Complete Genome Sequence of Flavobacterium keumense K3R-10.</title>
        <authorList>
            <person name="Jeong H."/>
            <person name="Jhang S.Y."/>
            <person name="Kim J.N."/>
        </authorList>
    </citation>
    <scope>NUCLEOTIDE SEQUENCE [LARGE SCALE GENOMIC DNA]</scope>
    <source>
        <strain evidence="3 4">K3R-10</strain>
    </source>
</reference>
<feature type="domain" description="DUF5723" evidence="2">
    <location>
        <begin position="38"/>
        <end position="439"/>
    </location>
</feature>
<feature type="chain" id="PRO_5047116523" evidence="1">
    <location>
        <begin position="19"/>
        <end position="465"/>
    </location>
</feature>
<protein>
    <submittedName>
        <fullName evidence="3">DUF5723 family protein</fullName>
    </submittedName>
</protein>
<evidence type="ECO:0000256" key="1">
    <source>
        <dbReference type="SAM" id="SignalP"/>
    </source>
</evidence>
<feature type="signal peptide" evidence="1">
    <location>
        <begin position="1"/>
        <end position="18"/>
    </location>
</feature>
<evidence type="ECO:0000259" key="2">
    <source>
        <dbReference type="Pfam" id="PF18990"/>
    </source>
</evidence>
<keyword evidence="4" id="KW-1185">Reference proteome</keyword>
<reference evidence="3 4" key="1">
    <citation type="submission" date="2022-02" db="EMBL/GenBank/DDBJ databases">
        <authorList>
            <person name="Cha I.-T."/>
            <person name="Lee K.-E."/>
            <person name="Park S.-J."/>
        </authorList>
    </citation>
    <scope>NUCLEOTIDE SEQUENCE [LARGE SCALE GENOMIC DNA]</scope>
    <source>
        <strain evidence="3 4">K3R-10</strain>
    </source>
</reference>
<organism evidence="3 4">
    <name type="scientific">Flavobacterium keumense</name>
    <dbReference type="NCBI Taxonomy" id="1306518"/>
    <lineage>
        <taxon>Bacteria</taxon>
        <taxon>Pseudomonadati</taxon>
        <taxon>Bacteroidota</taxon>
        <taxon>Flavobacteriia</taxon>
        <taxon>Flavobacteriales</taxon>
        <taxon>Flavobacteriaceae</taxon>
        <taxon>Flavobacterium</taxon>
    </lineage>
</organism>
<gene>
    <name evidence="3" type="ORF">MG292_06385</name>
</gene>
<name>A0ABY8N2W4_9FLAO</name>
<keyword evidence="1" id="KW-0732">Signal</keyword>
<proteinExistence type="predicted"/>
<dbReference type="Proteomes" id="UP001232117">
    <property type="component" value="Chromosome"/>
</dbReference>
<dbReference type="EMBL" id="CP092332">
    <property type="protein sequence ID" value="WGK93724.1"/>
    <property type="molecule type" value="Genomic_DNA"/>
</dbReference>
<sequence length="465" mass="52144">MRKVFFFLTLLITTNLVAQNKQLFYNFTDIPQSLMINPGADVKYKWYAGVPFLSGISMNVGSTGFSAYDLFANDGVDFNTKIRNIISSTTNRDKIMLNEQMELLSGGFRIGDFDHKMYFSFGLYQEFDLLSYVPYDIAILAIDGNKDYLGKRFNLGDINFKADLSSVFHFGINKKIQDNLIVGARAKIYSSIFNASSVDNAGYIYTNTSKDSFYEQIIYSNLQLNTSGISQYDDTNTNTNSNIGADVKKGILLGGNLGLGLDLGLTYYPQSNVQFTASIIDLGSVKQSKNVENYSYKGFYNYKGLVPHFNNENAAQANYQDFKNAIVLDTLHTKYTTWRPTKFNASAQYSFEEERVVDGSCNCEGTDPSIFYKSTLGAQLFTMTTPKSPLFALTTFYKRNFSKSFQMKATYTVDSFSFTNVGLGMSTKVGPVNFYVLADNVLSYSDLSKANSLSFQLGLNLIFKE</sequence>